<dbReference type="GO" id="GO:0005886">
    <property type="term" value="C:plasma membrane"/>
    <property type="evidence" value="ECO:0007669"/>
    <property type="project" value="UniProtKB-SubCell"/>
</dbReference>
<dbReference type="RefSeq" id="WP_090859521.1">
    <property type="nucleotide sequence ID" value="NZ_FMZM01000010.1"/>
</dbReference>
<dbReference type="Pfam" id="PF00512">
    <property type="entry name" value="HisKA"/>
    <property type="match status" value="1"/>
</dbReference>
<gene>
    <name evidence="15" type="ORF">SAMN05421872_110198</name>
</gene>
<evidence type="ECO:0000256" key="7">
    <source>
        <dbReference type="ARBA" id="ARBA00022692"/>
    </source>
</evidence>
<dbReference type="Proteomes" id="UP000199034">
    <property type="component" value="Unassembled WGS sequence"/>
</dbReference>
<dbReference type="OrthoDB" id="3272969at2"/>
<name>A0A1G6X8C1_9ACTN</name>
<dbReference type="CDD" id="cd00082">
    <property type="entry name" value="HisKA"/>
    <property type="match status" value="1"/>
</dbReference>
<feature type="transmembrane region" description="Helical" evidence="14">
    <location>
        <begin position="34"/>
        <end position="55"/>
    </location>
</feature>
<dbReference type="PROSITE" id="PS50109">
    <property type="entry name" value="HIS_KIN"/>
    <property type="match status" value="1"/>
</dbReference>
<dbReference type="InterPro" id="IPR003661">
    <property type="entry name" value="HisK_dim/P_dom"/>
</dbReference>
<dbReference type="InterPro" id="IPR036097">
    <property type="entry name" value="HisK_dim/P_sf"/>
</dbReference>
<sequence length="534" mass="58014">MAPSVQSGIQHRSPGKAAPLPSSGRPVARLVAPVIFRLGTLVGLMAVIGILGVVLSTRAVDHLTDELQPAAAANQDVLLDLTSMEAAVESWAASNDPTAQDAYQQLLQRLPGDQQRVREFAADDAQLDILVTRQEEAAQAWISQYADPRIGAPGGPRTFDQQRFELGRALFGTVEDTHAATSEAFDQRVRQAREDAGWRFRGTILAIVLVAGLAWLGVSRSRTRLLSELSAPLIALENVVQKMSRNEPEVRARNDGPKEVRAVAAALNDFAEAQARARAVENRIQHELRTLDTAKDDFVSNVSHELRTPLTTISGYLEMVAEEFEGEMGPRHERMLEATRRNVSRLRALIDDLLTLSKAENRATDLEAVDLIQVVRDAVTDVRITAAGRGIDVAVTAPAEPLPVLADRAMLNRAFLNVLSNAVKFSHDGGRVEVGITDEMGRVTVTVADHGIGIPQAEVERLGTRFFRASNAVTNEIAGTGLGIRIVQTIVDKHAGDVRIESQERVGTTVSIRLRLHAEDTSPLARVVEFPSAT</sequence>
<dbReference type="FunFam" id="1.10.287.130:FF:000001">
    <property type="entry name" value="Two-component sensor histidine kinase"/>
    <property type="match status" value="1"/>
</dbReference>
<evidence type="ECO:0000256" key="2">
    <source>
        <dbReference type="ARBA" id="ARBA00001968"/>
    </source>
</evidence>
<evidence type="ECO:0000313" key="15">
    <source>
        <dbReference type="EMBL" id="SDD74351.1"/>
    </source>
</evidence>
<dbReference type="SUPFAM" id="SSF47384">
    <property type="entry name" value="Homodimeric domain of signal transducing histidine kinase"/>
    <property type="match status" value="1"/>
</dbReference>
<keyword evidence="6" id="KW-0808">Transferase</keyword>
<dbReference type="STRING" id="1045774.SAMN05421872_110198"/>
<comment type="catalytic activity">
    <reaction evidence="1">
        <text>ATP + protein L-histidine = ADP + protein N-phospho-L-histidine.</text>
        <dbReference type="EC" id="2.7.13.3"/>
    </reaction>
</comment>
<evidence type="ECO:0000256" key="9">
    <source>
        <dbReference type="ARBA" id="ARBA00022989"/>
    </source>
</evidence>
<dbReference type="InterPro" id="IPR003660">
    <property type="entry name" value="HAMP_dom"/>
</dbReference>
<evidence type="ECO:0000256" key="13">
    <source>
        <dbReference type="SAM" id="MobiDB-lite"/>
    </source>
</evidence>
<evidence type="ECO:0000256" key="11">
    <source>
        <dbReference type="ARBA" id="ARBA00023136"/>
    </source>
</evidence>
<dbReference type="EMBL" id="FMZM01000010">
    <property type="protein sequence ID" value="SDD74351.1"/>
    <property type="molecule type" value="Genomic_DNA"/>
</dbReference>
<dbReference type="GO" id="GO:0005509">
    <property type="term" value="F:calcium ion binding"/>
    <property type="evidence" value="ECO:0007669"/>
    <property type="project" value="UniProtKB-ARBA"/>
</dbReference>
<feature type="compositionally biased region" description="Polar residues" evidence="13">
    <location>
        <begin position="1"/>
        <end position="10"/>
    </location>
</feature>
<dbReference type="PROSITE" id="PS50885">
    <property type="entry name" value="HAMP"/>
    <property type="match status" value="1"/>
</dbReference>
<organism evidence="15 16">
    <name type="scientific">Nocardioides lianchengensis</name>
    <dbReference type="NCBI Taxonomy" id="1045774"/>
    <lineage>
        <taxon>Bacteria</taxon>
        <taxon>Bacillati</taxon>
        <taxon>Actinomycetota</taxon>
        <taxon>Actinomycetes</taxon>
        <taxon>Propionibacteriales</taxon>
        <taxon>Nocardioidaceae</taxon>
        <taxon>Nocardioides</taxon>
    </lineage>
</organism>
<keyword evidence="8 15" id="KW-0418">Kinase</keyword>
<dbReference type="InterPro" id="IPR004358">
    <property type="entry name" value="Sig_transdc_His_kin-like_C"/>
</dbReference>
<keyword evidence="11 14" id="KW-0472">Membrane</keyword>
<evidence type="ECO:0000256" key="14">
    <source>
        <dbReference type="SAM" id="Phobius"/>
    </source>
</evidence>
<evidence type="ECO:0000256" key="8">
    <source>
        <dbReference type="ARBA" id="ARBA00022777"/>
    </source>
</evidence>
<keyword evidence="9 14" id="KW-1133">Transmembrane helix</keyword>
<dbReference type="PANTHER" id="PTHR43711:SF1">
    <property type="entry name" value="HISTIDINE KINASE 1"/>
    <property type="match status" value="1"/>
</dbReference>
<feature type="region of interest" description="Disordered" evidence="13">
    <location>
        <begin position="1"/>
        <end position="24"/>
    </location>
</feature>
<keyword evidence="10" id="KW-0902">Two-component regulatory system</keyword>
<accession>A0A1G6X8C1</accession>
<keyword evidence="16" id="KW-1185">Reference proteome</keyword>
<dbReference type="EC" id="2.7.13.3" evidence="4"/>
<feature type="coiled-coil region" evidence="12">
    <location>
        <begin position="263"/>
        <end position="297"/>
    </location>
</feature>
<evidence type="ECO:0000256" key="10">
    <source>
        <dbReference type="ARBA" id="ARBA00023012"/>
    </source>
</evidence>
<dbReference type="InterPro" id="IPR050736">
    <property type="entry name" value="Sensor_HK_Regulatory"/>
</dbReference>
<evidence type="ECO:0000256" key="4">
    <source>
        <dbReference type="ARBA" id="ARBA00012438"/>
    </source>
</evidence>
<dbReference type="InterPro" id="IPR005467">
    <property type="entry name" value="His_kinase_dom"/>
</dbReference>
<feature type="transmembrane region" description="Helical" evidence="14">
    <location>
        <begin position="198"/>
        <end position="218"/>
    </location>
</feature>
<evidence type="ECO:0000256" key="5">
    <source>
        <dbReference type="ARBA" id="ARBA00022553"/>
    </source>
</evidence>
<evidence type="ECO:0000256" key="12">
    <source>
        <dbReference type="SAM" id="Coils"/>
    </source>
</evidence>
<reference evidence="15 16" key="1">
    <citation type="submission" date="2016-10" db="EMBL/GenBank/DDBJ databases">
        <authorList>
            <person name="de Groot N.N."/>
        </authorList>
    </citation>
    <scope>NUCLEOTIDE SEQUENCE [LARGE SCALE GENOMIC DNA]</scope>
    <source>
        <strain evidence="15 16">CGMCC 4.6858</strain>
    </source>
</reference>
<keyword evidence="5" id="KW-0597">Phosphoprotein</keyword>
<dbReference type="SUPFAM" id="SSF55874">
    <property type="entry name" value="ATPase domain of HSP90 chaperone/DNA topoisomerase II/histidine kinase"/>
    <property type="match status" value="1"/>
</dbReference>
<dbReference type="Gene3D" id="1.10.287.130">
    <property type="match status" value="1"/>
</dbReference>
<dbReference type="AlphaFoldDB" id="A0A1G6X8C1"/>
<dbReference type="Gene3D" id="3.30.565.10">
    <property type="entry name" value="Histidine kinase-like ATPase, C-terminal domain"/>
    <property type="match status" value="1"/>
</dbReference>
<evidence type="ECO:0000256" key="3">
    <source>
        <dbReference type="ARBA" id="ARBA00004236"/>
    </source>
</evidence>
<evidence type="ECO:0000256" key="6">
    <source>
        <dbReference type="ARBA" id="ARBA00022679"/>
    </source>
</evidence>
<evidence type="ECO:0000256" key="1">
    <source>
        <dbReference type="ARBA" id="ARBA00000085"/>
    </source>
</evidence>
<comment type="cofactor">
    <cofactor evidence="2">
        <name>a divalent metal cation</name>
        <dbReference type="ChEBI" id="CHEBI:60240"/>
    </cofactor>
</comment>
<dbReference type="GO" id="GO:0000155">
    <property type="term" value="F:phosphorelay sensor kinase activity"/>
    <property type="evidence" value="ECO:0007669"/>
    <property type="project" value="InterPro"/>
</dbReference>
<dbReference type="PRINTS" id="PR00344">
    <property type="entry name" value="BCTRLSENSOR"/>
</dbReference>
<dbReference type="Pfam" id="PF02518">
    <property type="entry name" value="HATPase_c"/>
    <property type="match status" value="1"/>
</dbReference>
<dbReference type="SMART" id="SM00388">
    <property type="entry name" value="HisKA"/>
    <property type="match status" value="1"/>
</dbReference>
<keyword evidence="12" id="KW-0175">Coiled coil</keyword>
<dbReference type="InterPro" id="IPR036890">
    <property type="entry name" value="HATPase_C_sf"/>
</dbReference>
<dbReference type="SMART" id="SM00387">
    <property type="entry name" value="HATPase_c"/>
    <property type="match status" value="1"/>
</dbReference>
<dbReference type="PANTHER" id="PTHR43711">
    <property type="entry name" value="TWO-COMPONENT HISTIDINE KINASE"/>
    <property type="match status" value="1"/>
</dbReference>
<evidence type="ECO:0000313" key="16">
    <source>
        <dbReference type="Proteomes" id="UP000199034"/>
    </source>
</evidence>
<comment type="subcellular location">
    <subcellularLocation>
        <location evidence="3">Cell membrane</location>
    </subcellularLocation>
</comment>
<keyword evidence="7 14" id="KW-0812">Transmembrane</keyword>
<proteinExistence type="predicted"/>
<dbReference type="InterPro" id="IPR003594">
    <property type="entry name" value="HATPase_dom"/>
</dbReference>
<dbReference type="FunFam" id="3.30.565.10:FF:000006">
    <property type="entry name" value="Sensor histidine kinase WalK"/>
    <property type="match status" value="1"/>
</dbReference>
<protein>
    <recommendedName>
        <fullName evidence="4">histidine kinase</fullName>
        <ecNumber evidence="4">2.7.13.3</ecNumber>
    </recommendedName>
</protein>